<evidence type="ECO:0000313" key="9">
    <source>
        <dbReference type="Proteomes" id="UP001201273"/>
    </source>
</evidence>
<accession>A0ABS8W6C0</accession>
<evidence type="ECO:0000259" key="6">
    <source>
        <dbReference type="PROSITE" id="PS50111"/>
    </source>
</evidence>
<name>A0ABS8W6C0_9GAMM</name>
<sequence>MKNFWNNLSIIRKVSLGFVLLVLMLLFTNFMSLQTGNKLESAMADVTERATPLVLQTSKTAVALLQADNDLKYFLLSDKPEELSNLVTRFKEKQQSFESELNQLAQMAQGQGGLSGQVASITEQEVLYFATANDVMPLWIDFVTQRAKFTSLKSQFAVMTPNLKQKIVSLAKDDPSAAATADAMVSKISLLELSTNDALNQEDPAKVKSTLRRNKFQIRSIENAAKTLAKINPEFSGQAADLVAQLVKDTTDPKSGLLADYQKLMITQEGIITQVQQSAEQVNQAINMLIEINNSAEAVVSSAVQNTKSTLITSRSNLIVVAVISLIVAFVVAFSVAVSIRKPLQAILNVLTAVTDGDMTQQVGYKSNNEFGQLAEQVNILVKQMRAILSELAEASHKLSDLAKLNQSTMDKSKHELDNQRHETASVAAAMTEMEQSVREVANAAHSTLEQVNHVEQASNTGREVMAHNISTTHQLSSKIQNSSTVIAEVGNLSNNIGGILDVIRGIAAQTNLLALNAAIEAARAGEQGRGFAVVADEVRDLAQKTTNSTTEIQSMIENLQTSAKKAVDVMAECSTEMEASIAQSSDANGAMEEIQGIITLISDMSSQIAAAAEQQQATSAEIANNLNRISDISDVNYQGIEELASTGHVLEDLAANQDKLVTRFKL</sequence>
<feature type="transmembrane region" description="Helical" evidence="5">
    <location>
        <begin position="318"/>
        <end position="340"/>
    </location>
</feature>
<comment type="subcellular location">
    <subcellularLocation>
        <location evidence="1">Membrane</location>
    </subcellularLocation>
</comment>
<keyword evidence="5" id="KW-1133">Transmembrane helix</keyword>
<dbReference type="Proteomes" id="UP001201273">
    <property type="component" value="Unassembled WGS sequence"/>
</dbReference>
<comment type="caution">
    <text evidence="8">The sequence shown here is derived from an EMBL/GenBank/DDBJ whole genome shotgun (WGS) entry which is preliminary data.</text>
</comment>
<dbReference type="SUPFAM" id="SSF58104">
    <property type="entry name" value="Methyl-accepting chemotaxis protein (MCP) signaling domain"/>
    <property type="match status" value="1"/>
</dbReference>
<reference evidence="8 9" key="1">
    <citation type="journal article" date="2022" name="Environ. Microbiol. Rep.">
        <title>Eco-phylogenetic analyses reveal divergent evolution of vitamin B12 metabolism in the marine bacterial family 'Psychromonadaceae'.</title>
        <authorList>
            <person name="Jin X."/>
            <person name="Yang Y."/>
            <person name="Cao H."/>
            <person name="Gao B."/>
            <person name="Zhao Z."/>
        </authorList>
    </citation>
    <scope>NUCLEOTIDE SEQUENCE [LARGE SCALE GENOMIC DNA]</scope>
    <source>
        <strain evidence="8 9">MKS20</strain>
    </source>
</reference>
<evidence type="ECO:0000256" key="2">
    <source>
        <dbReference type="ARBA" id="ARBA00023224"/>
    </source>
</evidence>
<evidence type="ECO:0000313" key="8">
    <source>
        <dbReference type="EMBL" id="MCE2593313.1"/>
    </source>
</evidence>
<dbReference type="SMART" id="SM00304">
    <property type="entry name" value="HAMP"/>
    <property type="match status" value="1"/>
</dbReference>
<feature type="domain" description="HAMP" evidence="7">
    <location>
        <begin position="338"/>
        <end position="390"/>
    </location>
</feature>
<feature type="domain" description="Methyl-accepting transducer" evidence="6">
    <location>
        <begin position="395"/>
        <end position="631"/>
    </location>
</feature>
<evidence type="ECO:0000256" key="3">
    <source>
        <dbReference type="ARBA" id="ARBA00029447"/>
    </source>
</evidence>
<evidence type="ECO:0000256" key="5">
    <source>
        <dbReference type="SAM" id="Phobius"/>
    </source>
</evidence>
<dbReference type="PANTHER" id="PTHR32089">
    <property type="entry name" value="METHYL-ACCEPTING CHEMOTAXIS PROTEIN MCPB"/>
    <property type="match status" value="1"/>
</dbReference>
<evidence type="ECO:0000256" key="4">
    <source>
        <dbReference type="PROSITE-ProRule" id="PRU00284"/>
    </source>
</evidence>
<dbReference type="RefSeq" id="WP_233050932.1">
    <property type="nucleotide sequence ID" value="NZ_JAIMJA010000001.1"/>
</dbReference>
<dbReference type="PROSITE" id="PS50111">
    <property type="entry name" value="CHEMOTAXIS_TRANSDUC_2"/>
    <property type="match status" value="1"/>
</dbReference>
<dbReference type="Gene3D" id="1.10.287.950">
    <property type="entry name" value="Methyl-accepting chemotaxis protein"/>
    <property type="match status" value="1"/>
</dbReference>
<gene>
    <name evidence="8" type="ORF">K6Y31_00560</name>
</gene>
<protein>
    <submittedName>
        <fullName evidence="8">Methyl-accepting chemotaxis protein</fullName>
    </submittedName>
</protein>
<keyword evidence="5" id="KW-0812">Transmembrane</keyword>
<dbReference type="InterPro" id="IPR004089">
    <property type="entry name" value="MCPsignal_dom"/>
</dbReference>
<dbReference type="Pfam" id="PF00015">
    <property type="entry name" value="MCPsignal"/>
    <property type="match status" value="1"/>
</dbReference>
<dbReference type="PANTHER" id="PTHR32089:SF70">
    <property type="entry name" value="ENERGY TAXIS MODULATING METHYL ACCEPTING SENSORY TRANSDUCER"/>
    <property type="match status" value="1"/>
</dbReference>
<dbReference type="InterPro" id="IPR003660">
    <property type="entry name" value="HAMP_dom"/>
</dbReference>
<dbReference type="Pfam" id="PF00672">
    <property type="entry name" value="HAMP"/>
    <property type="match status" value="1"/>
</dbReference>
<evidence type="ECO:0000256" key="1">
    <source>
        <dbReference type="ARBA" id="ARBA00004370"/>
    </source>
</evidence>
<evidence type="ECO:0000259" key="7">
    <source>
        <dbReference type="PROSITE" id="PS50885"/>
    </source>
</evidence>
<dbReference type="CDD" id="cd06225">
    <property type="entry name" value="HAMP"/>
    <property type="match status" value="1"/>
</dbReference>
<dbReference type="PROSITE" id="PS50885">
    <property type="entry name" value="HAMP"/>
    <property type="match status" value="1"/>
</dbReference>
<comment type="similarity">
    <text evidence="3">Belongs to the methyl-accepting chemotaxis (MCP) protein family.</text>
</comment>
<organism evidence="8 9">
    <name type="scientific">Motilimonas cestriensis</name>
    <dbReference type="NCBI Taxonomy" id="2742685"/>
    <lineage>
        <taxon>Bacteria</taxon>
        <taxon>Pseudomonadati</taxon>
        <taxon>Pseudomonadota</taxon>
        <taxon>Gammaproteobacteria</taxon>
        <taxon>Alteromonadales</taxon>
        <taxon>Alteromonadales genera incertae sedis</taxon>
        <taxon>Motilimonas</taxon>
    </lineage>
</organism>
<keyword evidence="5" id="KW-0472">Membrane</keyword>
<keyword evidence="2 4" id="KW-0807">Transducer</keyword>
<dbReference type="EMBL" id="JAIMJA010000001">
    <property type="protein sequence ID" value="MCE2593313.1"/>
    <property type="molecule type" value="Genomic_DNA"/>
</dbReference>
<dbReference type="SMART" id="SM00283">
    <property type="entry name" value="MA"/>
    <property type="match status" value="1"/>
</dbReference>
<proteinExistence type="inferred from homology"/>
<keyword evidence="9" id="KW-1185">Reference proteome</keyword>